<evidence type="ECO:0000256" key="3">
    <source>
        <dbReference type="ARBA" id="ARBA00022729"/>
    </source>
</evidence>
<evidence type="ECO:0000256" key="8">
    <source>
        <dbReference type="RuleBase" id="RU003355"/>
    </source>
</evidence>
<keyword evidence="14" id="KW-1185">Reference proteome</keyword>
<dbReference type="PROSITE" id="PS00138">
    <property type="entry name" value="SUBTILASE_SER"/>
    <property type="match status" value="1"/>
</dbReference>
<feature type="domain" description="Peptidase S8/S53" evidence="11">
    <location>
        <begin position="171"/>
        <end position="599"/>
    </location>
</feature>
<feature type="active site" description="Charge relay system" evidence="6 7">
    <location>
        <position position="543"/>
    </location>
</feature>
<dbReference type="EMBL" id="REFW01000005">
    <property type="protein sequence ID" value="RMB57768.1"/>
    <property type="molecule type" value="Genomic_DNA"/>
</dbReference>
<dbReference type="OrthoDB" id="5165638at2"/>
<dbReference type="PANTHER" id="PTHR43806">
    <property type="entry name" value="PEPTIDASE S8"/>
    <property type="match status" value="1"/>
</dbReference>
<dbReference type="InterPro" id="IPR036852">
    <property type="entry name" value="Peptidase_S8/S53_dom_sf"/>
</dbReference>
<evidence type="ECO:0000256" key="4">
    <source>
        <dbReference type="ARBA" id="ARBA00022801"/>
    </source>
</evidence>
<evidence type="ECO:0000256" key="1">
    <source>
        <dbReference type="ARBA" id="ARBA00011073"/>
    </source>
</evidence>
<protein>
    <recommendedName>
        <fullName evidence="15">Peptidase S8</fullName>
    </recommendedName>
</protein>
<dbReference type="InterPro" id="IPR000209">
    <property type="entry name" value="Peptidase_S8/S53_dom"/>
</dbReference>
<evidence type="ECO:0000256" key="7">
    <source>
        <dbReference type="PROSITE-ProRule" id="PRU01240"/>
    </source>
</evidence>
<dbReference type="GO" id="GO:0016020">
    <property type="term" value="C:membrane"/>
    <property type="evidence" value="ECO:0007669"/>
    <property type="project" value="InterPro"/>
</dbReference>
<comment type="caution">
    <text evidence="13">The sequence shown here is derived from an EMBL/GenBank/DDBJ whole genome shotgun (WGS) entry which is preliminary data.</text>
</comment>
<feature type="signal peptide" evidence="10">
    <location>
        <begin position="1"/>
        <end position="28"/>
    </location>
</feature>
<dbReference type="RefSeq" id="WP_121902546.1">
    <property type="nucleotide sequence ID" value="NZ_REFW01000005.1"/>
</dbReference>
<dbReference type="GO" id="GO:0005615">
    <property type="term" value="C:extracellular space"/>
    <property type="evidence" value="ECO:0007669"/>
    <property type="project" value="TreeGrafter"/>
</dbReference>
<evidence type="ECO:0000256" key="6">
    <source>
        <dbReference type="PIRSR" id="PIRSR615500-1"/>
    </source>
</evidence>
<organism evidence="13 14">
    <name type="scientific">Tessaracoccus antarcticus</name>
    <dbReference type="NCBI Taxonomy" id="2479848"/>
    <lineage>
        <taxon>Bacteria</taxon>
        <taxon>Bacillati</taxon>
        <taxon>Actinomycetota</taxon>
        <taxon>Actinomycetes</taxon>
        <taxon>Propionibacteriales</taxon>
        <taxon>Propionibacteriaceae</taxon>
        <taxon>Tessaracoccus</taxon>
    </lineage>
</organism>
<dbReference type="PRINTS" id="PR00723">
    <property type="entry name" value="SUBTILISIN"/>
</dbReference>
<dbReference type="InterPro" id="IPR050131">
    <property type="entry name" value="Peptidase_S8_subtilisin-like"/>
</dbReference>
<proteinExistence type="inferred from homology"/>
<dbReference type="Pfam" id="PF06280">
    <property type="entry name" value="fn3_5"/>
    <property type="match status" value="1"/>
</dbReference>
<evidence type="ECO:0000259" key="11">
    <source>
        <dbReference type="Pfam" id="PF00082"/>
    </source>
</evidence>
<dbReference type="Pfam" id="PF00082">
    <property type="entry name" value="Peptidase_S8"/>
    <property type="match status" value="1"/>
</dbReference>
<evidence type="ECO:0000313" key="14">
    <source>
        <dbReference type="Proteomes" id="UP000275256"/>
    </source>
</evidence>
<accession>A0A3M0FZB6</accession>
<feature type="active site" description="Charge relay system" evidence="6 7">
    <location>
        <position position="242"/>
    </location>
</feature>
<feature type="compositionally biased region" description="Pro residues" evidence="9">
    <location>
        <begin position="896"/>
        <end position="910"/>
    </location>
</feature>
<reference evidence="13 14" key="1">
    <citation type="submission" date="2018-10" db="EMBL/GenBank/DDBJ databases">
        <title>Tessaracoccus antarcticuss sp. nov., isolated from sediment.</title>
        <authorList>
            <person name="Zhou L.Y."/>
            <person name="Du Z.J."/>
        </authorList>
    </citation>
    <scope>NUCLEOTIDE SEQUENCE [LARGE SCALE GENOMIC DNA]</scope>
    <source>
        <strain evidence="13 14">JDX10</strain>
    </source>
</reference>
<feature type="domain" description="C5a peptidase/Subtilisin-like protease SBT2-like Fn3-like" evidence="12">
    <location>
        <begin position="628"/>
        <end position="726"/>
    </location>
</feature>
<dbReference type="PROSITE" id="PS51892">
    <property type="entry name" value="SUBTILASE"/>
    <property type="match status" value="1"/>
</dbReference>
<dbReference type="InterPro" id="IPR022398">
    <property type="entry name" value="Peptidase_S8_His-AS"/>
</dbReference>
<dbReference type="CDD" id="cd07489">
    <property type="entry name" value="Peptidases_S8_5"/>
    <property type="match status" value="1"/>
</dbReference>
<evidence type="ECO:0000256" key="10">
    <source>
        <dbReference type="SAM" id="SignalP"/>
    </source>
</evidence>
<dbReference type="PROSITE" id="PS00137">
    <property type="entry name" value="SUBTILASE_HIS"/>
    <property type="match status" value="1"/>
</dbReference>
<dbReference type="GO" id="GO:0006508">
    <property type="term" value="P:proteolysis"/>
    <property type="evidence" value="ECO:0007669"/>
    <property type="project" value="UniProtKB-KW"/>
</dbReference>
<evidence type="ECO:0000313" key="13">
    <source>
        <dbReference type="EMBL" id="RMB57768.1"/>
    </source>
</evidence>
<dbReference type="AlphaFoldDB" id="A0A3M0FZB6"/>
<dbReference type="PANTHER" id="PTHR43806:SF66">
    <property type="entry name" value="SERIN ENDOPEPTIDASE"/>
    <property type="match status" value="1"/>
</dbReference>
<dbReference type="Gene3D" id="3.40.50.200">
    <property type="entry name" value="Peptidase S8/S53 domain"/>
    <property type="match status" value="2"/>
</dbReference>
<dbReference type="InterPro" id="IPR023828">
    <property type="entry name" value="Peptidase_S8_Ser-AS"/>
</dbReference>
<feature type="chain" id="PRO_5018002564" description="Peptidase S8" evidence="10">
    <location>
        <begin position="29"/>
        <end position="1053"/>
    </location>
</feature>
<dbReference type="Gene3D" id="2.60.40.1710">
    <property type="entry name" value="Subtilisin-like superfamily"/>
    <property type="match status" value="1"/>
</dbReference>
<comment type="similarity">
    <text evidence="1 7 8">Belongs to the peptidase S8 family.</text>
</comment>
<evidence type="ECO:0008006" key="15">
    <source>
        <dbReference type="Google" id="ProtNLM"/>
    </source>
</evidence>
<keyword evidence="4 7" id="KW-0378">Hydrolase</keyword>
<feature type="region of interest" description="Disordered" evidence="9">
    <location>
        <begin position="884"/>
        <end position="922"/>
    </location>
</feature>
<dbReference type="GO" id="GO:0004252">
    <property type="term" value="F:serine-type endopeptidase activity"/>
    <property type="evidence" value="ECO:0007669"/>
    <property type="project" value="UniProtKB-UniRule"/>
</dbReference>
<dbReference type="InterPro" id="IPR034187">
    <property type="entry name" value="Peptidases_S8_5"/>
</dbReference>
<dbReference type="Proteomes" id="UP000275256">
    <property type="component" value="Unassembled WGS sequence"/>
</dbReference>
<evidence type="ECO:0000256" key="2">
    <source>
        <dbReference type="ARBA" id="ARBA00022670"/>
    </source>
</evidence>
<dbReference type="SUPFAM" id="SSF52743">
    <property type="entry name" value="Subtilisin-like"/>
    <property type="match status" value="1"/>
</dbReference>
<evidence type="ECO:0000256" key="9">
    <source>
        <dbReference type="SAM" id="MobiDB-lite"/>
    </source>
</evidence>
<dbReference type="InterPro" id="IPR023827">
    <property type="entry name" value="Peptidase_S8_Asp-AS"/>
</dbReference>
<gene>
    <name evidence="13" type="ORF">EAX62_14980</name>
</gene>
<keyword evidence="3 10" id="KW-0732">Signal</keyword>
<evidence type="ECO:0000256" key="5">
    <source>
        <dbReference type="ARBA" id="ARBA00022825"/>
    </source>
</evidence>
<sequence length="1053" mass="112210">MSQHRRWRTAAASLAVAALILTPTAARAEEGNTGRLDLGNLADFTTTPEGSPGKTRPTGEWFVEFTSEPTASGGTKVEIQRDRTSFTAEARAANLPADVTHIYTRLFNGVTVKADDAQASRLVHLKSVKDVYPVLAMRAPAAPPSPDMAATRSSLAMIGADKAQTELGFTGRGIKVGIIDSGIDYNHPDLGGTGDQTSTTFPTPRIAYGWDFIGDEYSPWPDENGEIPQPKPDADPMDCLGHGTHVAGTIGGEGKVLGVAPEATLGAYKVFTCYGETTMAIILDAMERTAVDDMDVVNMSLGWPLQGSPTHPLSQAADRLVDSGVVLVVAAGNEGEYGTQTLRAPSVAKKAISVASFDATSMTMPRADFTPAMGEPITSGYTALSTAPVPTGFSGELATFSDPLQCKPDPTLSGKVAFFSGNGGCNLQRRTQLALASGAIGVVAYADFFWETVDSDQAPAIGILTPTGQQVLEAMKAGPVTFSVPGTFIDDPNPYTPGLASSFTSWGLAADLSLKPDMGAPGGGIFSTLPLSMGGSGVYSGTSMASPHVAGSVALMLQSNPGLTPLEVRERLQNSATPALYSFMPDSGVLDAAHRQGAGLIHVDRSITLTSRVSPATLSTGQSADGPFKQRMTLTNATDAPMTWATSYEDAVTSSVAWSEGRLQDQPDFTKENTQVAFSSASVTVPAKGSATVDVTIVPSADTADTATYSGFLHFTSGAESVQVPFAGIKGDWSDAPTLLGNDSDYPPRQGVLYECMEWVDRLCVDEMPMYGELDPSEDPAYMPFMYPAVQYMLGTQPASVTVAVLRATAGGQPIEDTEQVANIARDPWRSPDGNVSSWDGQWVDETTGELDTAAEGMYALRLHVANHDNPVRTVTWTSPAFLWEDTPVDPEPEPEPTATPTPTPKPTPKPTEKPDVYNTPGLHEVNGRKWFTACEPYSQTMRCRTMIWATQVTQSNGVFQQSNGWVFNNLTYLPQMKRAQWRANPLAVTGKWTSADGRRWRTECDTALTGRGGCRSFTTASVIEATPRAGGGYTYQWASKEIFNNMVRFAKN</sequence>
<keyword evidence="2 7" id="KW-0645">Protease</keyword>
<name>A0A3M0FZB6_9ACTN</name>
<dbReference type="PROSITE" id="PS00136">
    <property type="entry name" value="SUBTILASE_ASP"/>
    <property type="match status" value="1"/>
</dbReference>
<feature type="active site" description="Charge relay system" evidence="6 7">
    <location>
        <position position="180"/>
    </location>
</feature>
<keyword evidence="5 7" id="KW-0720">Serine protease</keyword>
<dbReference type="InterPro" id="IPR010435">
    <property type="entry name" value="C5a/SBT2-like_Fn3"/>
</dbReference>
<evidence type="ECO:0000259" key="12">
    <source>
        <dbReference type="Pfam" id="PF06280"/>
    </source>
</evidence>
<dbReference type="InterPro" id="IPR015500">
    <property type="entry name" value="Peptidase_S8_subtilisin-rel"/>
</dbReference>
<feature type="region of interest" description="Disordered" evidence="9">
    <location>
        <begin position="37"/>
        <end position="57"/>
    </location>
</feature>